<feature type="domain" description="Peptidase M28" evidence="8">
    <location>
        <begin position="181"/>
        <end position="377"/>
    </location>
</feature>
<evidence type="ECO:0000256" key="2">
    <source>
        <dbReference type="ARBA" id="ARBA00022670"/>
    </source>
</evidence>
<accession>A0A1G7NE73</accession>
<dbReference type="GO" id="GO:0004177">
    <property type="term" value="F:aminopeptidase activity"/>
    <property type="evidence" value="ECO:0007669"/>
    <property type="project" value="UniProtKB-KW"/>
</dbReference>
<dbReference type="Gene3D" id="3.40.630.10">
    <property type="entry name" value="Zn peptidases"/>
    <property type="match status" value="1"/>
</dbReference>
<dbReference type="STRING" id="454006.SAMN05421825_1958"/>
<feature type="chain" id="PRO_5011523369" evidence="7">
    <location>
        <begin position="20"/>
        <end position="477"/>
    </location>
</feature>
<reference evidence="10" key="1">
    <citation type="submission" date="2016-10" db="EMBL/GenBank/DDBJ databases">
        <authorList>
            <person name="Varghese N."/>
            <person name="Submissions S."/>
        </authorList>
    </citation>
    <scope>NUCLEOTIDE SEQUENCE [LARGE SCALE GENOMIC DNA]</scope>
    <source>
        <strain evidence="10">DSM 19684</strain>
    </source>
</reference>
<evidence type="ECO:0000256" key="7">
    <source>
        <dbReference type="SAM" id="SignalP"/>
    </source>
</evidence>
<dbReference type="InterPro" id="IPR026444">
    <property type="entry name" value="Secre_tail"/>
</dbReference>
<dbReference type="SUPFAM" id="SSF53187">
    <property type="entry name" value="Zn-dependent exopeptidases"/>
    <property type="match status" value="1"/>
</dbReference>
<dbReference type="PANTHER" id="PTHR12147:SF56">
    <property type="entry name" value="AMINOPEPTIDASE YDR415C-RELATED"/>
    <property type="match status" value="1"/>
</dbReference>
<dbReference type="AlphaFoldDB" id="A0A1G7NE73"/>
<evidence type="ECO:0000259" key="8">
    <source>
        <dbReference type="Pfam" id="PF04389"/>
    </source>
</evidence>
<dbReference type="InterPro" id="IPR007484">
    <property type="entry name" value="Peptidase_M28"/>
</dbReference>
<evidence type="ECO:0000256" key="6">
    <source>
        <dbReference type="ARBA" id="ARBA00022833"/>
    </source>
</evidence>
<organism evidence="9 10">
    <name type="scientific">Epilithonimonas hungarica</name>
    <dbReference type="NCBI Taxonomy" id="454006"/>
    <lineage>
        <taxon>Bacteria</taxon>
        <taxon>Pseudomonadati</taxon>
        <taxon>Bacteroidota</taxon>
        <taxon>Flavobacteriia</taxon>
        <taxon>Flavobacteriales</taxon>
        <taxon>Weeksellaceae</taxon>
        <taxon>Chryseobacterium group</taxon>
        <taxon>Epilithonimonas</taxon>
    </lineage>
</organism>
<sequence length="477" mass="52482">MKRKLLSIFSLVVFSHAFAQSDKFYATTDSESAKELKEKFPEEIEIVGAAGNQSAIFLTKKAAEFLHHNVITHGPGYVYKSSKEEALSAINRSKRSNRVLSFTIDQNAAVNSAIAKVSADNIKAHIQVLENYGTRYHTTAKAQTAVQDLKTKWQALITASGRTDVSVRVVDHFGTPMPSLVFTIDGTTAPNDFIIVGAHMDSITSNANFAPGADDDASGIATISEMIRVLLDMDYKPSKTVEFMAFAAEEIGLVGSSEIAQDYALDNKDVVSFVQFDMTNYKGSPKDIYLTTDSYNSNDLNLFLIELMEHYNKTGSHAFTYGNTICNYGCSDHFSWADNGYDAAFPFEASFSQYNPSIHTTNDKLSNMGSSATHAAKFAKLGLEFIIETAKGSVLAVSDLEKSPVEIFVKDKSLNYKLGTEAIESIVILDTSGRQLLESKNLLYSGKIDLNKINNGFYLVVFKTRSGKVITKKFILE</sequence>
<dbReference type="Pfam" id="PF04389">
    <property type="entry name" value="Peptidase_M28"/>
    <property type="match status" value="1"/>
</dbReference>
<keyword evidence="1 9" id="KW-0031">Aminopeptidase</keyword>
<dbReference type="GO" id="GO:0006508">
    <property type="term" value="P:proteolysis"/>
    <property type="evidence" value="ECO:0007669"/>
    <property type="project" value="UniProtKB-KW"/>
</dbReference>
<dbReference type="Proteomes" id="UP000199203">
    <property type="component" value="Unassembled WGS sequence"/>
</dbReference>
<dbReference type="OrthoDB" id="9789219at2"/>
<keyword evidence="5" id="KW-0378">Hydrolase</keyword>
<keyword evidence="6" id="KW-0862">Zinc</keyword>
<feature type="signal peptide" evidence="7">
    <location>
        <begin position="1"/>
        <end position="19"/>
    </location>
</feature>
<evidence type="ECO:0000256" key="4">
    <source>
        <dbReference type="ARBA" id="ARBA00022729"/>
    </source>
</evidence>
<evidence type="ECO:0000313" key="10">
    <source>
        <dbReference type="Proteomes" id="UP000199203"/>
    </source>
</evidence>
<evidence type="ECO:0000256" key="1">
    <source>
        <dbReference type="ARBA" id="ARBA00022438"/>
    </source>
</evidence>
<dbReference type="RefSeq" id="WP_089873290.1">
    <property type="nucleotide sequence ID" value="NZ_FNBH01000002.1"/>
</dbReference>
<dbReference type="GO" id="GO:0046872">
    <property type="term" value="F:metal ion binding"/>
    <property type="evidence" value="ECO:0007669"/>
    <property type="project" value="UniProtKB-KW"/>
</dbReference>
<name>A0A1G7NE73_9FLAO</name>
<evidence type="ECO:0000313" key="9">
    <source>
        <dbReference type="EMBL" id="SDF72405.1"/>
    </source>
</evidence>
<gene>
    <name evidence="9" type="ORF">SAMN05421825_1958</name>
</gene>
<dbReference type="GO" id="GO:0008235">
    <property type="term" value="F:metalloexopeptidase activity"/>
    <property type="evidence" value="ECO:0007669"/>
    <property type="project" value="InterPro"/>
</dbReference>
<keyword evidence="4 7" id="KW-0732">Signal</keyword>
<dbReference type="NCBIfam" id="TIGR04183">
    <property type="entry name" value="Por_Secre_tail"/>
    <property type="match status" value="1"/>
</dbReference>
<evidence type="ECO:0000256" key="3">
    <source>
        <dbReference type="ARBA" id="ARBA00022723"/>
    </source>
</evidence>
<dbReference type="PANTHER" id="PTHR12147">
    <property type="entry name" value="METALLOPEPTIDASE M28 FAMILY MEMBER"/>
    <property type="match status" value="1"/>
</dbReference>
<protein>
    <submittedName>
        <fullName evidence="9">Leucyl aminopeptidase</fullName>
    </submittedName>
</protein>
<keyword evidence="10" id="KW-1185">Reference proteome</keyword>
<keyword evidence="2" id="KW-0645">Protease</keyword>
<evidence type="ECO:0000256" key="5">
    <source>
        <dbReference type="ARBA" id="ARBA00022801"/>
    </source>
</evidence>
<dbReference type="EMBL" id="FNBH01000002">
    <property type="protein sequence ID" value="SDF72405.1"/>
    <property type="molecule type" value="Genomic_DNA"/>
</dbReference>
<proteinExistence type="predicted"/>
<dbReference type="InterPro" id="IPR045175">
    <property type="entry name" value="M28_fam"/>
</dbReference>
<keyword evidence="3" id="KW-0479">Metal-binding</keyword>